<proteinExistence type="predicted"/>
<dbReference type="InterPro" id="IPR011050">
    <property type="entry name" value="Pectin_lyase_fold/virulence"/>
</dbReference>
<evidence type="ECO:0000256" key="1">
    <source>
        <dbReference type="SAM" id="MobiDB-lite"/>
    </source>
</evidence>
<dbReference type="Gene3D" id="2.160.20.10">
    <property type="entry name" value="Single-stranded right-handed beta-helix, Pectin lyase-like"/>
    <property type="match status" value="3"/>
</dbReference>
<dbReference type="InterPro" id="IPR006626">
    <property type="entry name" value="PbH1"/>
</dbReference>
<dbReference type="InterPro" id="IPR026444">
    <property type="entry name" value="Secre_tail"/>
</dbReference>
<dbReference type="RefSeq" id="WP_146779775.1">
    <property type="nucleotide sequence ID" value="NZ_CP042434.1"/>
</dbReference>
<accession>A0A5B8VHU2</accession>
<organism evidence="3 4">
    <name type="scientific">Arachidicoccus ginsenosidivorans</name>
    <dbReference type="NCBI Taxonomy" id="496057"/>
    <lineage>
        <taxon>Bacteria</taxon>
        <taxon>Pseudomonadati</taxon>
        <taxon>Bacteroidota</taxon>
        <taxon>Chitinophagia</taxon>
        <taxon>Chitinophagales</taxon>
        <taxon>Chitinophagaceae</taxon>
        <taxon>Arachidicoccus</taxon>
    </lineage>
</organism>
<feature type="region of interest" description="Disordered" evidence="1">
    <location>
        <begin position="1405"/>
        <end position="1426"/>
    </location>
</feature>
<evidence type="ECO:0000259" key="2">
    <source>
        <dbReference type="Pfam" id="PF18962"/>
    </source>
</evidence>
<evidence type="ECO:0000313" key="3">
    <source>
        <dbReference type="EMBL" id="QEC70512.1"/>
    </source>
</evidence>
<dbReference type="Pfam" id="PF18962">
    <property type="entry name" value="Por_Secre_tail"/>
    <property type="match status" value="1"/>
</dbReference>
<dbReference type="SUPFAM" id="SSF51126">
    <property type="entry name" value="Pectin lyase-like"/>
    <property type="match status" value="5"/>
</dbReference>
<feature type="compositionally biased region" description="Low complexity" evidence="1">
    <location>
        <begin position="1406"/>
        <end position="1419"/>
    </location>
</feature>
<dbReference type="InterPro" id="IPR012334">
    <property type="entry name" value="Pectin_lyas_fold"/>
</dbReference>
<gene>
    <name evidence="3" type="ORF">FSB73_01110</name>
</gene>
<dbReference type="SMART" id="SM00710">
    <property type="entry name" value="PbH1"/>
    <property type="match status" value="14"/>
</dbReference>
<reference evidence="3 4" key="1">
    <citation type="journal article" date="2017" name="Int. J. Syst. Evol. Microbiol.">
        <title>Arachidicoccus ginsenosidivorans sp. nov., with ginsenoside-converting activity isolated from ginseng cultivating soil.</title>
        <authorList>
            <person name="Siddiqi M.Z."/>
            <person name="Aslam Z."/>
            <person name="Im W.T."/>
        </authorList>
    </citation>
    <scope>NUCLEOTIDE SEQUENCE [LARGE SCALE GENOMIC DNA]</scope>
    <source>
        <strain evidence="3 4">Gsoil 809</strain>
    </source>
</reference>
<dbReference type="InterPro" id="IPR059226">
    <property type="entry name" value="Choice_anch_Q_dom"/>
</dbReference>
<dbReference type="PANTHER" id="PTHR11319">
    <property type="entry name" value="G PROTEIN-COUPLED RECEPTOR-RELATED"/>
    <property type="match status" value="1"/>
</dbReference>
<dbReference type="Proteomes" id="UP000321291">
    <property type="component" value="Chromosome"/>
</dbReference>
<dbReference type="NCBIfam" id="NF041518">
    <property type="entry name" value="choice_anch_Q"/>
    <property type="match status" value="1"/>
</dbReference>
<dbReference type="PANTHER" id="PTHR11319:SF35">
    <property type="entry name" value="OUTER MEMBRANE PROTEIN PMPC-RELATED"/>
    <property type="match status" value="1"/>
</dbReference>
<dbReference type="OrthoDB" id="8901262at2"/>
<sequence>MIKNNNGGGMLNWYSNSRLNNVSIINNQAGVNVGRDTSLIALAGGGIFNIVCSLKITGGTISNNSSIVGAGICNSQDSSTYTNVKIMGNTASLAGGGMMNMSSMTRIQGGEISGNTVISGPGGGIVSESGSVEINGVTIKNNQATTYGGGVYADNSALYLSGSTLSGNKAGTSGGGLYLGNSVPVLSNLIITGNVAGRGGAICDTSVSDMYLSRVKISGNTGGASGGILGLSETNIIGEDVEITGNTATADVLINGNGISQMGSGSVIKLVNATIAGNTGGTDNMSIETEGNVALYNSIAYGGITAFAGTDYQYSLIEGSTATANGNLNATGVTLGNIFKNPAGGDYTLKGNAPAINHGNNSLYGTLTDSTLDLSGKHRVYHFNKSGIIDMGAYEYQGIVVHPDASGVVYVGTAALGKQDGSSWDDATNDLQSAINGVDVSRVYVRIGTYTVGDDSYIMKEGVGIYGGFDPDHHIKTLDDKRIAPVMNLLDTAGSILSGNHTRPVIWNVDNAVGSTAVLDGFVITGAAGTKNQGAIYNSGTSPRLKNLLITGNSTNGVYGINANPTLINVCISNNSLAGLFQTQTSVTNLINTTIVANDDAAISIVGGTVEANNSIVGGRIDGTSYLTRNYSVTLTDQDQLKTLFNNYDSQDYTLPYNSTAVDAGNNSLYSGVSTTTRDLGSHARLYNGTIDQGAYEFSVYPDSSGIVYLKTSATGNHTGSSWANASSDVQGGINALDVRKVFVASGTYTVGDNSFIMKSGVAIYGGFEPNNRVTTLADKRTSPSLTAGSILNGNNTRPVIWNVSNGLNATAVLDGFTITNAAGTQQGAVYNSYSSPTLSNLMIAANNTTGIYNSNSAPVVTGVLISQNTLGIYQNGGAAVLNNTTIAGNGNSSLDAGKAIALISGSLTANNSLICGSVLNNSGTDVLNSVTNNYSLMTADNELITGLFNDYGNNDYSLKASSAATGAGSNTLYPALRQAATDTSDLSRDLAGHLRLYGAVIDQGAYEFNLYPGRSGIIYVKPQGTGNKDGSSWQSATDDLQGAIDAAGVRQVFVATGRYTVGANSYIMKEGVGIYGGFDPDHNIKTLEDARIAPGLSSGSILDGNNTRPVIWNYNNGLSNSAVLDGFTLTGAAGTNEGSLFNYNSNPLLKNLLIAANGTSAGIYNRSAAPVILNVAITGNNGSGLYQNAGSAMVTTTLINTTIAGNTGNAVEIAGGSLLAQNSLIAGGVTGAAGITADHSLVSTDNSIYPGWFADFSNGDYRLSYNSPGVNAGNNTLYLNQDADLATTSKDLLNNSRLFGTDIDMGAYELGLSADPAGIIYISSTGAGLANGSSWDNPAAMASLQAAIDAPGVRQVFLAVGTYHLTSSLKMKNGVSVYGGFDPANGIKTLSDSRIMPAGLMAATSNGSSSNISSGSSSADRRNTGAGVQINAGSGTVISSAALHNPAITAVAMASAKMTHTLADAGSGSTATLASGTTLTGTILDGGGLVRVIDNNFTATTALDNSAVLDGVTVRRGYASGGNGGGIRNVYASPTILNTLFTENKAGVLNYGGAMYNNYSAPVVTNSRFTSDTAGYGGAVATDQGSPVFTRSSFEGNYGMVYGGAVYNGGANTQFETSLFTRNEAPRAGVMYGASGTLNLLGVALTGNTTELTSSGAIVLLSSGNSFTNLTLAGNSENGALGVVTSGGGAYTLQNAILWDAITGSNYTASYSLIKGESSTADNNIDGSTLTDDVVFYSPATGNYTLQTNGPAVNVGNNSLYTGLMATTLDLSGHPRLSGLSIDLGAYEYTDGANPVTLTRFTGAVKNRVATLTWSTALEVSFDHFELEKAVDINTATSWQKLTSIAASGKAAGSNYRYAAGQTESTAFYRLAMVDQDGSKAYSRIVTLSQEGNSTVENDEKAIIYPNPAKDFIYIKLSGSVTVMSVYNTAGLKLLSRSLSAGVNRIDISQLKAGVYYVLVGGQKMKLIKF</sequence>
<dbReference type="KEGG" id="agi:FSB73_01110"/>
<dbReference type="EMBL" id="CP042434">
    <property type="protein sequence ID" value="QEC70512.1"/>
    <property type="molecule type" value="Genomic_DNA"/>
</dbReference>
<evidence type="ECO:0000313" key="4">
    <source>
        <dbReference type="Proteomes" id="UP000321291"/>
    </source>
</evidence>
<dbReference type="NCBIfam" id="TIGR04183">
    <property type="entry name" value="Por_Secre_tail"/>
    <property type="match status" value="1"/>
</dbReference>
<protein>
    <submittedName>
        <fullName evidence="3">T9SS type A sorting domain-containing protein</fullName>
    </submittedName>
</protein>
<feature type="domain" description="Secretion system C-terminal sorting" evidence="2">
    <location>
        <begin position="1905"/>
        <end position="1965"/>
    </location>
</feature>
<keyword evidence="4" id="KW-1185">Reference proteome</keyword>
<name>A0A5B8VHU2_9BACT</name>